<evidence type="ECO:0000256" key="2">
    <source>
        <dbReference type="ARBA" id="ARBA00022801"/>
    </source>
</evidence>
<dbReference type="InterPro" id="IPR051927">
    <property type="entry name" value="Zn_Chap_cDPG_Synth"/>
</dbReference>
<evidence type="ECO:0000256" key="5">
    <source>
        <dbReference type="ARBA" id="ARBA00045658"/>
    </source>
</evidence>
<keyword evidence="3" id="KW-0143">Chaperone</keyword>
<dbReference type="Pfam" id="PF07683">
    <property type="entry name" value="CobW_C"/>
    <property type="match status" value="1"/>
</dbReference>
<evidence type="ECO:0000259" key="7">
    <source>
        <dbReference type="SMART" id="SM00833"/>
    </source>
</evidence>
<proteinExistence type="inferred from homology"/>
<dbReference type="SUPFAM" id="SSF52540">
    <property type="entry name" value="P-loop containing nucleoside triphosphate hydrolases"/>
    <property type="match status" value="1"/>
</dbReference>
<dbReference type="Gene3D" id="3.30.1220.10">
    <property type="entry name" value="CobW-like, C-terminal domain"/>
    <property type="match status" value="1"/>
</dbReference>
<evidence type="ECO:0000256" key="4">
    <source>
        <dbReference type="ARBA" id="ARBA00034320"/>
    </source>
</evidence>
<feature type="domain" description="CobW C-terminal" evidence="7">
    <location>
        <begin position="261"/>
        <end position="376"/>
    </location>
</feature>
<dbReference type="InterPro" id="IPR027417">
    <property type="entry name" value="P-loop_NTPase"/>
</dbReference>
<protein>
    <submittedName>
        <fullName evidence="8">Zinc metallochaperone GTPase ZigA</fullName>
    </submittedName>
</protein>
<dbReference type="RefSeq" id="WP_321544128.1">
    <property type="nucleotide sequence ID" value="NZ_JAXIVS010000001.1"/>
</dbReference>
<comment type="similarity">
    <text evidence="4">Belongs to the SIMIBI class G3E GTPase family. ZNG1 subfamily.</text>
</comment>
<dbReference type="Gene3D" id="3.40.50.300">
    <property type="entry name" value="P-loop containing nucleotide triphosphate hydrolases"/>
    <property type="match status" value="1"/>
</dbReference>
<comment type="caution">
    <text evidence="8">The sequence shown here is derived from an EMBL/GenBank/DDBJ whole genome shotgun (WGS) entry which is preliminary data.</text>
</comment>
<dbReference type="InterPro" id="IPR003495">
    <property type="entry name" value="CobW/HypB/UreG_nucleotide-bd"/>
</dbReference>
<dbReference type="PANTHER" id="PTHR43603">
    <property type="entry name" value="COBW DOMAIN-CONTAINING PROTEIN DDB_G0274527"/>
    <property type="match status" value="1"/>
</dbReference>
<dbReference type="PANTHER" id="PTHR43603:SF1">
    <property type="entry name" value="ZINC-REGULATED GTPASE METALLOPROTEIN ACTIVATOR 1"/>
    <property type="match status" value="1"/>
</dbReference>
<dbReference type="Proteomes" id="UP001291309">
    <property type="component" value="Unassembled WGS sequence"/>
</dbReference>
<dbReference type="NCBIfam" id="NF038288">
    <property type="entry name" value="chaper_GTP_ZigA"/>
    <property type="match status" value="1"/>
</dbReference>
<comment type="catalytic activity">
    <reaction evidence="6">
        <text>GTP + H2O = GDP + phosphate + H(+)</text>
        <dbReference type="Rhea" id="RHEA:19669"/>
        <dbReference type="ChEBI" id="CHEBI:15377"/>
        <dbReference type="ChEBI" id="CHEBI:15378"/>
        <dbReference type="ChEBI" id="CHEBI:37565"/>
        <dbReference type="ChEBI" id="CHEBI:43474"/>
        <dbReference type="ChEBI" id="CHEBI:58189"/>
    </reaction>
    <physiologicalReaction direction="left-to-right" evidence="6">
        <dbReference type="Rhea" id="RHEA:19670"/>
    </physiologicalReaction>
</comment>
<evidence type="ECO:0000313" key="9">
    <source>
        <dbReference type="Proteomes" id="UP001291309"/>
    </source>
</evidence>
<keyword evidence="1" id="KW-0547">Nucleotide-binding</keyword>
<evidence type="ECO:0000313" key="8">
    <source>
        <dbReference type="EMBL" id="MDY7225418.1"/>
    </source>
</evidence>
<evidence type="ECO:0000256" key="1">
    <source>
        <dbReference type="ARBA" id="ARBA00022741"/>
    </source>
</evidence>
<reference evidence="8 9" key="1">
    <citation type="submission" date="2023-12" db="EMBL/GenBank/DDBJ databases">
        <title>the genome sequence of Hyalangium sp. s54d21.</title>
        <authorList>
            <person name="Zhang X."/>
        </authorList>
    </citation>
    <scope>NUCLEOTIDE SEQUENCE [LARGE SCALE GENOMIC DNA]</scope>
    <source>
        <strain evidence="9">s54d21</strain>
    </source>
</reference>
<dbReference type="EMBL" id="JAXIVS010000001">
    <property type="protein sequence ID" value="MDY7225418.1"/>
    <property type="molecule type" value="Genomic_DNA"/>
</dbReference>
<dbReference type="SMART" id="SM00833">
    <property type="entry name" value="CobW_C"/>
    <property type="match status" value="1"/>
</dbReference>
<organism evidence="8 9">
    <name type="scientific">Hyalangium rubrum</name>
    <dbReference type="NCBI Taxonomy" id="3103134"/>
    <lineage>
        <taxon>Bacteria</taxon>
        <taxon>Pseudomonadati</taxon>
        <taxon>Myxococcota</taxon>
        <taxon>Myxococcia</taxon>
        <taxon>Myxococcales</taxon>
        <taxon>Cystobacterineae</taxon>
        <taxon>Archangiaceae</taxon>
        <taxon>Hyalangium</taxon>
    </lineage>
</organism>
<comment type="function">
    <text evidence="5">Zinc chaperone that directly transfers zinc cofactor to target proteins, thereby activating them. Zinc is transferred from the CXCC motif in the GTPase domain to the zinc binding site in target proteins in a process requiring GTP hydrolysis.</text>
</comment>
<dbReference type="InterPro" id="IPR011629">
    <property type="entry name" value="CobW-like_C"/>
</dbReference>
<keyword evidence="2" id="KW-0378">Hydrolase</keyword>
<dbReference type="InterPro" id="IPR047920">
    <property type="entry name" value="ZigA-like"/>
</dbReference>
<dbReference type="Pfam" id="PF02492">
    <property type="entry name" value="cobW"/>
    <property type="match status" value="1"/>
</dbReference>
<evidence type="ECO:0000256" key="6">
    <source>
        <dbReference type="ARBA" id="ARBA00049117"/>
    </source>
</evidence>
<accession>A0ABU5GY48</accession>
<dbReference type="CDD" id="cd03112">
    <property type="entry name" value="CobW-like"/>
    <property type="match status" value="1"/>
</dbReference>
<keyword evidence="9" id="KW-1185">Reference proteome</keyword>
<dbReference type="InterPro" id="IPR036627">
    <property type="entry name" value="CobW-likC_sf"/>
</dbReference>
<gene>
    <name evidence="8" type="primary">zigA</name>
    <name evidence="8" type="ORF">SYV04_03455</name>
</gene>
<evidence type="ECO:0000256" key="3">
    <source>
        <dbReference type="ARBA" id="ARBA00023186"/>
    </source>
</evidence>
<sequence>MSGPSVDRRLPTTVLSGFLGAGKTTLLNHVLNNREGRRVAVIVNDMSEVNIDARLVQGGASLSRVEEKLVELSNGCICCTLREDLLQEVGRLARENRFDYLLIESTGISEPLPVAETFTFADESGRSLSEVARLDTMVTVVDAFNFLDDWEGAQGLDERGLAAAEEDERTVVDLLVEQVEFADVLVLNKTDLVSSERLAELQGILRKLNPEARLVLAERGQVPLSEVLDTRRFDFERARRAPGWLKELRGEHVPETEEYGIRSFVFRSRLPLHPQRFWDFIHGSWKGVLRSKGFFWLATRMEVTGVWAQAGGACSFEPAGLWWAAVPREQWPEEPEVRAEIERELVGPYADRRQEIVFITRDAEPEEIRRQLEACLLTPKELEQGPEGWREWEDPFPAWEVMRTDEEATEERSA</sequence>
<name>A0ABU5GY48_9BACT</name>